<protein>
    <recommendedName>
        <fullName evidence="1">PPC domain-containing protein</fullName>
    </recommendedName>
</protein>
<accession>A0ABN6EP29</accession>
<gene>
    <name evidence="2" type="ORF">PSDVSF_01030</name>
</gene>
<dbReference type="Pfam" id="PF03479">
    <property type="entry name" value="PCC"/>
    <property type="match status" value="1"/>
</dbReference>
<keyword evidence="3" id="KW-1185">Reference proteome</keyword>
<dbReference type="Proteomes" id="UP001053296">
    <property type="component" value="Chromosome"/>
</dbReference>
<dbReference type="InterPro" id="IPR005175">
    <property type="entry name" value="PPC_dom"/>
</dbReference>
<name>A0ABN6EP29_9BACT</name>
<reference evidence="2" key="1">
    <citation type="journal article" date="2022" name="Arch. Microbiol.">
        <title>Pseudodesulfovibrio sediminis sp. nov., a mesophilic and neutrophilic sulfate-reducing bacterium isolated from sediment of a brackish lake.</title>
        <authorList>
            <person name="Takahashi A."/>
            <person name="Kojima H."/>
            <person name="Watanabe M."/>
            <person name="Fukui M."/>
        </authorList>
    </citation>
    <scope>NUCLEOTIDE SEQUENCE</scope>
    <source>
        <strain evidence="2">SF6</strain>
    </source>
</reference>
<dbReference type="Gene3D" id="3.30.1330.80">
    <property type="entry name" value="Hypothetical protein, similar to alpha- acetolactate decarboxylase, domain 2"/>
    <property type="match status" value="1"/>
</dbReference>
<proteinExistence type="predicted"/>
<evidence type="ECO:0000313" key="3">
    <source>
        <dbReference type="Proteomes" id="UP001053296"/>
    </source>
</evidence>
<dbReference type="CDD" id="cd11378">
    <property type="entry name" value="DUF296"/>
    <property type="match status" value="1"/>
</dbReference>
<evidence type="ECO:0000313" key="2">
    <source>
        <dbReference type="EMBL" id="BCS86861.1"/>
    </source>
</evidence>
<dbReference type="SUPFAM" id="SSF117856">
    <property type="entry name" value="AF0104/ALDC/Ptd012-like"/>
    <property type="match status" value="1"/>
</dbReference>
<dbReference type="PANTHER" id="PTHR34988">
    <property type="entry name" value="PROTEIN, PUTATIVE-RELATED"/>
    <property type="match status" value="1"/>
</dbReference>
<evidence type="ECO:0000259" key="1">
    <source>
        <dbReference type="PROSITE" id="PS51742"/>
    </source>
</evidence>
<dbReference type="PROSITE" id="PS51742">
    <property type="entry name" value="PPC"/>
    <property type="match status" value="1"/>
</dbReference>
<organism evidence="2 3">
    <name type="scientific">Pseudodesulfovibrio sediminis</name>
    <dbReference type="NCBI Taxonomy" id="2810563"/>
    <lineage>
        <taxon>Bacteria</taxon>
        <taxon>Pseudomonadati</taxon>
        <taxon>Thermodesulfobacteriota</taxon>
        <taxon>Desulfovibrionia</taxon>
        <taxon>Desulfovibrionales</taxon>
        <taxon>Desulfovibrionaceae</taxon>
    </lineage>
</organism>
<dbReference type="RefSeq" id="WP_229597027.1">
    <property type="nucleotide sequence ID" value="NZ_AP024485.1"/>
</dbReference>
<dbReference type="PANTHER" id="PTHR34988:SF1">
    <property type="entry name" value="DNA-BINDING PROTEIN"/>
    <property type="match status" value="1"/>
</dbReference>
<dbReference type="EMBL" id="AP024485">
    <property type="protein sequence ID" value="BCS86861.1"/>
    <property type="molecule type" value="Genomic_DNA"/>
</dbReference>
<feature type="domain" description="PPC" evidence="1">
    <location>
        <begin position="1"/>
        <end position="129"/>
    </location>
</feature>
<sequence length="136" mass="14939">MSCIAVRLRPGQDLLCELERFVREQSIEAACVLTCVGSLTTAVLRYANQENAIVLEGHYEIVSLTGVLSHHGSHCHIALSDSQGRTVGAHVLEGCKIYTTAEIVLGVCPDVRFVRRYDSETGYPELEIESATCEEE</sequence>